<name>A0A9Q1HQ18_CONCO</name>
<reference evidence="2" key="1">
    <citation type="journal article" date="2023" name="Science">
        <title>Genome structures resolve the early diversification of teleost fishes.</title>
        <authorList>
            <person name="Parey E."/>
            <person name="Louis A."/>
            <person name="Montfort J."/>
            <person name="Bouchez O."/>
            <person name="Roques C."/>
            <person name="Iampietro C."/>
            <person name="Lluch J."/>
            <person name="Castinel A."/>
            <person name="Donnadieu C."/>
            <person name="Desvignes T."/>
            <person name="Floi Bucao C."/>
            <person name="Jouanno E."/>
            <person name="Wen M."/>
            <person name="Mejri S."/>
            <person name="Dirks R."/>
            <person name="Jansen H."/>
            <person name="Henkel C."/>
            <person name="Chen W.J."/>
            <person name="Zahm M."/>
            <person name="Cabau C."/>
            <person name="Klopp C."/>
            <person name="Thompson A.W."/>
            <person name="Robinson-Rechavi M."/>
            <person name="Braasch I."/>
            <person name="Lecointre G."/>
            <person name="Bobe J."/>
            <person name="Postlethwait J.H."/>
            <person name="Berthelot C."/>
            <person name="Roest Crollius H."/>
            <person name="Guiguen Y."/>
        </authorList>
    </citation>
    <scope>NUCLEOTIDE SEQUENCE</scope>
    <source>
        <strain evidence="2">Concon-B</strain>
    </source>
</reference>
<protein>
    <submittedName>
        <fullName evidence="2">Uncharacterized protein</fullName>
    </submittedName>
</protein>
<accession>A0A9Q1HQ18</accession>
<organism evidence="2 3">
    <name type="scientific">Conger conger</name>
    <name type="common">Conger eel</name>
    <name type="synonym">Muraena conger</name>
    <dbReference type="NCBI Taxonomy" id="82655"/>
    <lineage>
        <taxon>Eukaryota</taxon>
        <taxon>Metazoa</taxon>
        <taxon>Chordata</taxon>
        <taxon>Craniata</taxon>
        <taxon>Vertebrata</taxon>
        <taxon>Euteleostomi</taxon>
        <taxon>Actinopterygii</taxon>
        <taxon>Neopterygii</taxon>
        <taxon>Teleostei</taxon>
        <taxon>Anguilliformes</taxon>
        <taxon>Congridae</taxon>
        <taxon>Conger</taxon>
    </lineage>
</organism>
<sequence>MAGATTGTNSPVGPRSPPASSLRLPPQPSPSAISTPTRTWDQDALQKKVTPLAGGSRSTTHKLAPSSL</sequence>
<evidence type="ECO:0000313" key="3">
    <source>
        <dbReference type="Proteomes" id="UP001152803"/>
    </source>
</evidence>
<feature type="compositionally biased region" description="Polar residues" evidence="1">
    <location>
        <begin position="1"/>
        <end position="11"/>
    </location>
</feature>
<dbReference type="AlphaFoldDB" id="A0A9Q1HQ18"/>
<proteinExistence type="predicted"/>
<dbReference type="EMBL" id="JAFJMO010000016">
    <property type="protein sequence ID" value="KAJ8254093.1"/>
    <property type="molecule type" value="Genomic_DNA"/>
</dbReference>
<keyword evidence="3" id="KW-1185">Reference proteome</keyword>
<dbReference type="Proteomes" id="UP001152803">
    <property type="component" value="Unassembled WGS sequence"/>
</dbReference>
<feature type="region of interest" description="Disordered" evidence="1">
    <location>
        <begin position="1"/>
        <end position="68"/>
    </location>
</feature>
<comment type="caution">
    <text evidence="2">The sequence shown here is derived from an EMBL/GenBank/DDBJ whole genome shotgun (WGS) entry which is preliminary data.</text>
</comment>
<gene>
    <name evidence="2" type="ORF">COCON_G00207050</name>
</gene>
<evidence type="ECO:0000256" key="1">
    <source>
        <dbReference type="SAM" id="MobiDB-lite"/>
    </source>
</evidence>
<evidence type="ECO:0000313" key="2">
    <source>
        <dbReference type="EMBL" id="KAJ8254093.1"/>
    </source>
</evidence>